<accession>A0A445MUN1</accession>
<proteinExistence type="predicted"/>
<dbReference type="AlphaFoldDB" id="A0A445MUN1"/>
<dbReference type="EMBL" id="OJIN01000080">
    <property type="protein sequence ID" value="SPD73143.1"/>
    <property type="molecule type" value="Genomic_DNA"/>
</dbReference>
<reference evidence="1" key="1">
    <citation type="submission" date="2018-01" db="EMBL/GenBank/DDBJ databases">
        <authorList>
            <person name="Regsiter A."/>
            <person name="William W."/>
        </authorList>
    </citation>
    <scope>NUCLEOTIDE SEQUENCE</scope>
    <source>
        <strain evidence="1">TRIP AH-1</strain>
    </source>
</reference>
<organism evidence="1">
    <name type="scientific">uncultured Desulfobacterium sp</name>
    <dbReference type="NCBI Taxonomy" id="201089"/>
    <lineage>
        <taxon>Bacteria</taxon>
        <taxon>Pseudomonadati</taxon>
        <taxon>Thermodesulfobacteriota</taxon>
        <taxon>Desulfobacteria</taxon>
        <taxon>Desulfobacterales</taxon>
        <taxon>Desulfobacteriaceae</taxon>
        <taxon>Desulfobacterium</taxon>
        <taxon>environmental samples</taxon>
    </lineage>
</organism>
<name>A0A445MUN1_9BACT</name>
<protein>
    <submittedName>
        <fullName evidence="1">Uncharacterized protein</fullName>
    </submittedName>
</protein>
<sequence>MAHILLLELIELAGKNHTTKVLIATEAHRDAQTFCSAYVEEQKMQSLWRKPV</sequence>
<gene>
    <name evidence="1" type="ORF">PITCH_A1700019</name>
</gene>
<evidence type="ECO:0000313" key="1">
    <source>
        <dbReference type="EMBL" id="SPD73143.1"/>
    </source>
</evidence>